<evidence type="ECO:0000313" key="7">
    <source>
        <dbReference type="EMBL" id="OII74152.1"/>
    </source>
</evidence>
<dbReference type="RefSeq" id="XP_028875372.1">
    <property type="nucleotide sequence ID" value="XM_029019965.1"/>
</dbReference>
<dbReference type="SUPFAM" id="SSF57667">
    <property type="entry name" value="beta-beta-alpha zinc fingers"/>
    <property type="match status" value="1"/>
</dbReference>
<feature type="domain" description="C2H2-type" evidence="6">
    <location>
        <begin position="28"/>
        <end position="50"/>
    </location>
</feature>
<sequence length="266" mass="31742">MPKAEFGTVKWLSKQIKSKGLQKLRWYCQLCEKQCRDENGFKCHRMSDAHLRQMEVFEQNSKKILNDYSKQFESAFMKLMKTRYSKTKVLANTVYNDIIHDRNHIHMNSTKWTTLTEFIHYLSNTNKCSIEYSDKGWYIQYIDHEIEKKNRDLDSKNKFRFTEDLKREKRIGMLVKSNSMSNQGDSIVKRCPTVFLRGINNSEENDKISIKMNNKNSINEYNPVQNPFIYKERDVNYNKSLDSQDRDEEKLRNNGIRSSSFSREGY</sequence>
<evidence type="ECO:0000256" key="3">
    <source>
        <dbReference type="ARBA" id="ARBA00022771"/>
    </source>
</evidence>
<dbReference type="VEuPathDB" id="CryptoDB:cubi_02954"/>
<dbReference type="Gene3D" id="1.10.10.2030">
    <property type="entry name" value="DNA/RNA-binding protein Kin17, conserved domain"/>
    <property type="match status" value="1"/>
</dbReference>
<dbReference type="PANTHER" id="PTHR12805">
    <property type="entry name" value="KIN17 KIN, ANTIGENIC DETERMINANT OF RECA PROTEIN HOMOLOG"/>
    <property type="match status" value="1"/>
</dbReference>
<dbReference type="OrthoDB" id="10266249at2759"/>
<dbReference type="InterPro" id="IPR013087">
    <property type="entry name" value="Znf_C2H2_type"/>
</dbReference>
<evidence type="ECO:0000256" key="2">
    <source>
        <dbReference type="ARBA" id="ARBA00022723"/>
    </source>
</evidence>
<dbReference type="GO" id="GO:0006260">
    <property type="term" value="P:DNA replication"/>
    <property type="evidence" value="ECO:0007669"/>
    <property type="project" value="TreeGrafter"/>
</dbReference>
<keyword evidence="3" id="KW-0863">Zinc-finger</keyword>
<dbReference type="GO" id="GO:0006974">
    <property type="term" value="P:DNA damage response"/>
    <property type="evidence" value="ECO:0007669"/>
    <property type="project" value="TreeGrafter"/>
</dbReference>
<dbReference type="GO" id="GO:0005634">
    <property type="term" value="C:nucleus"/>
    <property type="evidence" value="ECO:0007669"/>
    <property type="project" value="TreeGrafter"/>
</dbReference>
<dbReference type="GO" id="GO:0008270">
    <property type="term" value="F:zinc ion binding"/>
    <property type="evidence" value="ECO:0007669"/>
    <property type="project" value="UniProtKB-KW"/>
</dbReference>
<evidence type="ECO:0000313" key="8">
    <source>
        <dbReference type="Proteomes" id="UP000186176"/>
    </source>
</evidence>
<evidence type="ECO:0000256" key="5">
    <source>
        <dbReference type="SAM" id="MobiDB-lite"/>
    </source>
</evidence>
<dbReference type="GeneID" id="39979744"/>
<dbReference type="AlphaFoldDB" id="A0A1J4MIV6"/>
<keyword evidence="8" id="KW-1185">Reference proteome</keyword>
<comment type="caution">
    <text evidence="7">The sequence shown here is derived from an EMBL/GenBank/DDBJ whole genome shotgun (WGS) entry which is preliminary data.</text>
</comment>
<keyword evidence="2" id="KW-0479">Metal-binding</keyword>
<dbReference type="PROSITE" id="PS00028">
    <property type="entry name" value="ZINC_FINGER_C2H2_1"/>
    <property type="match status" value="1"/>
</dbReference>
<feature type="compositionally biased region" description="Polar residues" evidence="5">
    <location>
        <begin position="255"/>
        <end position="266"/>
    </location>
</feature>
<keyword evidence="4" id="KW-0862">Zinc</keyword>
<feature type="compositionally biased region" description="Basic and acidic residues" evidence="5">
    <location>
        <begin position="241"/>
        <end position="252"/>
    </location>
</feature>
<dbReference type="Pfam" id="PF10357">
    <property type="entry name" value="WH_KIN17"/>
    <property type="match status" value="1"/>
</dbReference>
<protein>
    <recommendedName>
        <fullName evidence="6">C2H2-type domain-containing protein</fullName>
    </recommendedName>
</protein>
<dbReference type="GO" id="GO:0003690">
    <property type="term" value="F:double-stranded DNA binding"/>
    <property type="evidence" value="ECO:0007669"/>
    <property type="project" value="TreeGrafter"/>
</dbReference>
<gene>
    <name evidence="7" type="ORF">cubi_02954</name>
</gene>
<reference evidence="7 8" key="1">
    <citation type="submission" date="2016-10" db="EMBL/GenBank/DDBJ databases">
        <title>Reductive evolution of mitochondrial metabolism and differential evolution of invasion-related proteins in Cryptosporidium.</title>
        <authorList>
            <person name="Liu S."/>
            <person name="Roellig D.M."/>
            <person name="Guo Y."/>
            <person name="Li N."/>
            <person name="Frace M.A."/>
            <person name="Tang K."/>
            <person name="Zhang L."/>
            <person name="Feng Y."/>
            <person name="Xiao L."/>
        </authorList>
    </citation>
    <scope>NUCLEOTIDE SEQUENCE [LARGE SCALE GENOMIC DNA]</scope>
    <source>
        <strain evidence="7">39726</strain>
    </source>
</reference>
<dbReference type="EMBL" id="LRBP01000013">
    <property type="protein sequence ID" value="OII74152.1"/>
    <property type="molecule type" value="Genomic_DNA"/>
</dbReference>
<evidence type="ECO:0000256" key="4">
    <source>
        <dbReference type="ARBA" id="ARBA00022833"/>
    </source>
</evidence>
<comment type="similarity">
    <text evidence="1">Belongs to the KIN17 family.</text>
</comment>
<proteinExistence type="inferred from homology"/>
<dbReference type="InterPro" id="IPR037321">
    <property type="entry name" value="KIN17-like"/>
</dbReference>
<dbReference type="Pfam" id="PF25095">
    <property type="entry name" value="C2H2-zf_KIN17"/>
    <property type="match status" value="1"/>
</dbReference>
<dbReference type="InterPro" id="IPR038254">
    <property type="entry name" value="KIN17_WH-like_sf"/>
</dbReference>
<dbReference type="InterPro" id="IPR036236">
    <property type="entry name" value="Znf_C2H2_sf"/>
</dbReference>
<evidence type="ECO:0000256" key="1">
    <source>
        <dbReference type="ARBA" id="ARBA00008517"/>
    </source>
</evidence>
<name>A0A1J4MIV6_9CRYT</name>
<evidence type="ECO:0000259" key="6">
    <source>
        <dbReference type="PROSITE" id="PS00028"/>
    </source>
</evidence>
<feature type="region of interest" description="Disordered" evidence="5">
    <location>
        <begin position="241"/>
        <end position="266"/>
    </location>
</feature>
<dbReference type="InterPro" id="IPR019447">
    <property type="entry name" value="DNA/RNA-bd_Kin17_WH-like_dom"/>
</dbReference>
<dbReference type="Proteomes" id="UP000186176">
    <property type="component" value="Unassembled WGS sequence"/>
</dbReference>
<dbReference type="FunFam" id="1.10.10.2030:FF:000001">
    <property type="entry name" value="DNA/RNA-binding protein KIN17, putative"/>
    <property type="match status" value="1"/>
</dbReference>
<organism evidence="7 8">
    <name type="scientific">Cryptosporidium ubiquitum</name>
    <dbReference type="NCBI Taxonomy" id="857276"/>
    <lineage>
        <taxon>Eukaryota</taxon>
        <taxon>Sar</taxon>
        <taxon>Alveolata</taxon>
        <taxon>Apicomplexa</taxon>
        <taxon>Conoidasida</taxon>
        <taxon>Coccidia</taxon>
        <taxon>Eucoccidiorida</taxon>
        <taxon>Eimeriorina</taxon>
        <taxon>Cryptosporidiidae</taxon>
        <taxon>Cryptosporidium</taxon>
    </lineage>
</organism>
<dbReference type="InterPro" id="IPR056767">
    <property type="entry name" value="C2H2-Znf_KIN17"/>
</dbReference>
<accession>A0A1J4MIV6</accession>
<dbReference type="SMART" id="SM01253">
    <property type="entry name" value="Kin17_mid"/>
    <property type="match status" value="1"/>
</dbReference>
<dbReference type="PANTHER" id="PTHR12805:SF0">
    <property type="entry name" value="DNA_RNA-BINDING PROTEIN KIN17"/>
    <property type="match status" value="1"/>
</dbReference>